<feature type="domain" description="Polyketide synthase-like phosphopantetheine-binding" evidence="8">
    <location>
        <begin position="1071"/>
        <end position="1142"/>
    </location>
</feature>
<keyword evidence="3" id="KW-0808">Transferase</keyword>
<dbReference type="Pfam" id="PF08659">
    <property type="entry name" value="KR"/>
    <property type="match status" value="1"/>
</dbReference>
<dbReference type="Pfam" id="PF08242">
    <property type="entry name" value="Methyltransf_12"/>
    <property type="match status" value="1"/>
</dbReference>
<dbReference type="SUPFAM" id="SSF51735">
    <property type="entry name" value="NAD(P)-binding Rossmann-fold domains"/>
    <property type="match status" value="2"/>
</dbReference>
<evidence type="ECO:0000259" key="7">
    <source>
        <dbReference type="SMART" id="SM00822"/>
    </source>
</evidence>
<dbReference type="CDD" id="cd02440">
    <property type="entry name" value="AdoMet_MTases"/>
    <property type="match status" value="1"/>
</dbReference>
<evidence type="ECO:0000256" key="4">
    <source>
        <dbReference type="ARBA" id="ARBA00022857"/>
    </source>
</evidence>
<feature type="domain" description="Enoyl reductase (ER)" evidence="9">
    <location>
        <begin position="440"/>
        <end position="720"/>
    </location>
</feature>
<dbReference type="SMART" id="SM00823">
    <property type="entry name" value="PKS_PP"/>
    <property type="match status" value="1"/>
</dbReference>
<dbReference type="VEuPathDB" id="FungiDB:BO72DRAFT_483142"/>
<keyword evidence="4" id="KW-0521">NADP</keyword>
<dbReference type="Pfam" id="PF08240">
    <property type="entry name" value="ADH_N"/>
    <property type="match status" value="1"/>
</dbReference>
<dbReference type="InterPro" id="IPR020843">
    <property type="entry name" value="ER"/>
</dbReference>
<dbReference type="InterPro" id="IPR057326">
    <property type="entry name" value="KR_dom"/>
</dbReference>
<evidence type="ECO:0000256" key="2">
    <source>
        <dbReference type="ARBA" id="ARBA00022553"/>
    </source>
</evidence>
<dbReference type="Gene3D" id="3.90.180.10">
    <property type="entry name" value="Medium-chain alcohol dehydrogenases, catalytic domain"/>
    <property type="match status" value="2"/>
</dbReference>
<evidence type="ECO:0000256" key="3">
    <source>
        <dbReference type="ARBA" id="ARBA00022679"/>
    </source>
</evidence>
<dbReference type="InterPro" id="IPR013154">
    <property type="entry name" value="ADH-like_N"/>
</dbReference>
<dbReference type="InterPro" id="IPR050091">
    <property type="entry name" value="PKS_NRPS_Biosynth_Enz"/>
</dbReference>
<keyword evidence="2" id="KW-0597">Phosphoprotein</keyword>
<dbReference type="CDD" id="cd05195">
    <property type="entry name" value="enoyl_red"/>
    <property type="match status" value="1"/>
</dbReference>
<dbReference type="SUPFAM" id="SSF50129">
    <property type="entry name" value="GroES-like"/>
    <property type="match status" value="1"/>
</dbReference>
<dbReference type="InterPro" id="IPR029063">
    <property type="entry name" value="SAM-dependent_MTases_sf"/>
</dbReference>
<evidence type="ECO:0000256" key="1">
    <source>
        <dbReference type="ARBA" id="ARBA00022450"/>
    </source>
</evidence>
<dbReference type="PANTHER" id="PTHR43775:SF49">
    <property type="entry name" value="SYNTHASE, PUTATIVE (JCVI)-RELATED"/>
    <property type="match status" value="1"/>
</dbReference>
<keyword evidence="11" id="KW-1185">Reference proteome</keyword>
<dbReference type="Gene3D" id="1.10.1200.10">
    <property type="entry name" value="ACP-like"/>
    <property type="match status" value="1"/>
</dbReference>
<dbReference type="InterPro" id="IPR036291">
    <property type="entry name" value="NAD(P)-bd_dom_sf"/>
</dbReference>
<dbReference type="GeneID" id="63865111"/>
<protein>
    <submittedName>
        <fullName evidence="10">KR-domain-containing protein</fullName>
    </submittedName>
</protein>
<dbReference type="PANTHER" id="PTHR43775">
    <property type="entry name" value="FATTY ACID SYNTHASE"/>
    <property type="match status" value="1"/>
</dbReference>
<dbReference type="SUPFAM" id="SSF53335">
    <property type="entry name" value="S-adenosyl-L-methionine-dependent methyltransferases"/>
    <property type="match status" value="1"/>
</dbReference>
<dbReference type="GO" id="GO:0044550">
    <property type="term" value="P:secondary metabolite biosynthetic process"/>
    <property type="evidence" value="ECO:0007669"/>
    <property type="project" value="UniProtKB-ARBA"/>
</dbReference>
<dbReference type="Pfam" id="PF13602">
    <property type="entry name" value="ADH_zinc_N_2"/>
    <property type="match status" value="1"/>
</dbReference>
<proteinExistence type="predicted"/>
<dbReference type="Pfam" id="PF00550">
    <property type="entry name" value="PP-binding"/>
    <property type="match status" value="1"/>
</dbReference>
<feature type="domain" description="Ketoreductase" evidence="7">
    <location>
        <begin position="745"/>
        <end position="924"/>
    </location>
</feature>
<dbReference type="EMBL" id="KZ824625">
    <property type="protein sequence ID" value="RAK81482.1"/>
    <property type="molecule type" value="Genomic_DNA"/>
</dbReference>
<dbReference type="GO" id="GO:0004312">
    <property type="term" value="F:fatty acid synthase activity"/>
    <property type="evidence" value="ECO:0007669"/>
    <property type="project" value="TreeGrafter"/>
</dbReference>
<dbReference type="InterPro" id="IPR011032">
    <property type="entry name" value="GroES-like_sf"/>
</dbReference>
<dbReference type="InterPro" id="IPR036736">
    <property type="entry name" value="ACP-like_sf"/>
</dbReference>
<dbReference type="Gene3D" id="3.40.50.150">
    <property type="entry name" value="Vaccinia Virus protein VP39"/>
    <property type="match status" value="1"/>
</dbReference>
<evidence type="ECO:0000313" key="10">
    <source>
        <dbReference type="EMBL" id="RAK81482.1"/>
    </source>
</evidence>
<dbReference type="SMART" id="SM00829">
    <property type="entry name" value="PKS_ER"/>
    <property type="match status" value="1"/>
</dbReference>
<dbReference type="SMART" id="SM00822">
    <property type="entry name" value="PKS_KR"/>
    <property type="match status" value="1"/>
</dbReference>
<sequence>MGFDFGVGDFLAALQFAKTLGRRFVDAPNEFQALSQEVQRLSTVLQAIDDLDPQDAPEDRQKQRLNRISRECGDALDELWRFLDQYQQVNRDDEERCDAGTRTRTSRSLRRLPKQGLLLPASRRGRVDFLDVMIRDGTLTSVYDWMNNALDISEFFQLLGHMQPQMRALEIGAGTGGLTAKVLSNLRSAYGERLYLQYTFTDISSGSFSAARNRFQDYETIEYKVLDISQDPLEQGFQGEVYDLIIASNVLHATPCLHDTLVQVRNLLKSEGRLFLQELSPVFQSMAFVMDLISFLDLDHPFLQAPSQADWDLFLQMVQRLQQSSVLWLSSLTQMQAQDPHEALILGMTRTIRSELAMPLATLELESHDSLAAADAVVRVFMQLQRSNEAGADDLDPDMEFCWANVALHVGRYHWYPVKEALRGPITEPETKALRVKKRGLLQFLYWSGGTLPELAADQVQIRTQAVGMNYKDVLMAMGVVDGGLPNIALGKKGAGYVTKVGADVGHLQVGDRELYLNNTTSSLATEAQTLGRLTVRIPDTLGFEDAATMPAVYVTLGLEIYCTVGSEPKAAFLVREHGIPRDRIFYSRNASFQDDIMVATNDIGVDCVLNSLSGELLHASWQCVAACGCMVEIGKRDMLGRGQLALDRFEDNRAYIGLDLALSVVAAPAQVSRHMKRMLDLYADGHIRPIHPVTFYDAHDVQEAFRYMQTGSHIGKVVIRMSEDTNRALQWRPETPKPSFRQDRAYLLVGGMGGLGKAIATWMVTHGAKHLIFLSRSAGASEEDQEFIHELSLRGCAVQAIAGDVAYFDTVQNVIDRAPRPIAGVMQMAMVLCDVGILDMTVDDYRTPLRPKVDGTWNLHRALGPSNEDLDFFVMFSSVGGQVGYWGQGNYAAANTFLDAFVHYRHAQGLPASVHDIGAINDVGFISQNPAVRSAMEAGSARLFTEQDFLDTLQLTISRSSARPPYDGRPPGTAAKLGQVFHNPSQVSQVMESRLPITHPDNRIIWKRDPRMAIYRNIETVAAQGEDATGGGSGGSSSSSMLKSFLAEVSTDPARLQQPAAAEFLAGELLDRVADFLMRRAEDGAEPLDLDMSLTEVGVDSLVAIKLRNWWKQDLAVEVSASESKSGGSILELGELAARRLQEKVLGNGQR</sequence>
<dbReference type="Gene3D" id="3.40.50.720">
    <property type="entry name" value="NAD(P)-binding Rossmann-like Domain"/>
    <property type="match status" value="1"/>
</dbReference>
<keyword evidence="6" id="KW-0012">Acyltransferase</keyword>
<evidence type="ECO:0000259" key="9">
    <source>
        <dbReference type="SMART" id="SM00829"/>
    </source>
</evidence>
<dbReference type="RefSeq" id="XP_040805492.1">
    <property type="nucleotide sequence ID" value="XM_040947778.1"/>
</dbReference>
<dbReference type="SUPFAM" id="SSF47336">
    <property type="entry name" value="ACP-like"/>
    <property type="match status" value="1"/>
</dbReference>
<accession>A0A8G1W2G6</accession>
<dbReference type="InterPro" id="IPR013217">
    <property type="entry name" value="Methyltransf_12"/>
</dbReference>
<evidence type="ECO:0000256" key="5">
    <source>
        <dbReference type="ARBA" id="ARBA00023268"/>
    </source>
</evidence>
<dbReference type="Proteomes" id="UP000249789">
    <property type="component" value="Unassembled WGS sequence"/>
</dbReference>
<dbReference type="GO" id="GO:0031177">
    <property type="term" value="F:phosphopantetheine binding"/>
    <property type="evidence" value="ECO:0007669"/>
    <property type="project" value="InterPro"/>
</dbReference>
<name>A0A8G1W2G6_9EURO</name>
<dbReference type="GO" id="GO:0006633">
    <property type="term" value="P:fatty acid biosynthetic process"/>
    <property type="evidence" value="ECO:0007669"/>
    <property type="project" value="TreeGrafter"/>
</dbReference>
<keyword evidence="5" id="KW-0511">Multifunctional enzyme</keyword>
<dbReference type="InterPro" id="IPR009081">
    <property type="entry name" value="PP-bd_ACP"/>
</dbReference>
<dbReference type="InterPro" id="IPR020806">
    <property type="entry name" value="PKS_PP-bd"/>
</dbReference>
<evidence type="ECO:0000256" key="6">
    <source>
        <dbReference type="ARBA" id="ARBA00023315"/>
    </source>
</evidence>
<dbReference type="OrthoDB" id="329835at2759"/>
<evidence type="ECO:0000259" key="8">
    <source>
        <dbReference type="SMART" id="SM00823"/>
    </source>
</evidence>
<dbReference type="InterPro" id="IPR013968">
    <property type="entry name" value="PKS_KR"/>
</dbReference>
<organism evidence="10 11">
    <name type="scientific">Aspergillus fijiensis CBS 313.89</name>
    <dbReference type="NCBI Taxonomy" id="1448319"/>
    <lineage>
        <taxon>Eukaryota</taxon>
        <taxon>Fungi</taxon>
        <taxon>Dikarya</taxon>
        <taxon>Ascomycota</taxon>
        <taxon>Pezizomycotina</taxon>
        <taxon>Eurotiomycetes</taxon>
        <taxon>Eurotiomycetidae</taxon>
        <taxon>Eurotiales</taxon>
        <taxon>Aspergillaceae</taxon>
        <taxon>Aspergillus</taxon>
    </lineage>
</organism>
<evidence type="ECO:0000313" key="11">
    <source>
        <dbReference type="Proteomes" id="UP000249789"/>
    </source>
</evidence>
<keyword evidence="1" id="KW-0596">Phosphopantetheine</keyword>
<gene>
    <name evidence="10" type="ORF">BO72DRAFT_483142</name>
</gene>
<dbReference type="GO" id="GO:0016491">
    <property type="term" value="F:oxidoreductase activity"/>
    <property type="evidence" value="ECO:0007669"/>
    <property type="project" value="InterPro"/>
</dbReference>
<reference evidence="10 11" key="1">
    <citation type="submission" date="2018-02" db="EMBL/GenBank/DDBJ databases">
        <title>The genomes of Aspergillus section Nigri reveals drivers in fungal speciation.</title>
        <authorList>
            <consortium name="DOE Joint Genome Institute"/>
            <person name="Vesth T.C."/>
            <person name="Nybo J."/>
            <person name="Theobald S."/>
            <person name="Brandl J."/>
            <person name="Frisvad J.C."/>
            <person name="Nielsen K.F."/>
            <person name="Lyhne E.K."/>
            <person name="Kogle M.E."/>
            <person name="Kuo A."/>
            <person name="Riley R."/>
            <person name="Clum A."/>
            <person name="Nolan M."/>
            <person name="Lipzen A."/>
            <person name="Salamov A."/>
            <person name="Henrissat B."/>
            <person name="Wiebenga A."/>
            <person name="De vries R.P."/>
            <person name="Grigoriev I.V."/>
            <person name="Mortensen U.H."/>
            <person name="Andersen M.R."/>
            <person name="Baker S.E."/>
        </authorList>
    </citation>
    <scope>NUCLEOTIDE SEQUENCE [LARGE SCALE GENOMIC DNA]</scope>
    <source>
        <strain evidence="10 11">CBS 313.89</strain>
    </source>
</reference>
<dbReference type="AlphaFoldDB" id="A0A8G1W2G6"/>